<dbReference type="EMBL" id="QSIR01000019">
    <property type="protein sequence ID" value="RHD04359.1"/>
    <property type="molecule type" value="Genomic_DNA"/>
</dbReference>
<feature type="transmembrane region" description="Helical" evidence="1">
    <location>
        <begin position="153"/>
        <end position="171"/>
    </location>
</feature>
<dbReference type="RefSeq" id="WP_101884380.1">
    <property type="nucleotide sequence ID" value="NZ_CP176629.1"/>
</dbReference>
<reference evidence="7 8" key="2">
    <citation type="submission" date="2018-08" db="EMBL/GenBank/DDBJ databases">
        <title>A genome reference for cultivated species of the human gut microbiota.</title>
        <authorList>
            <person name="Zou Y."/>
            <person name="Xue W."/>
            <person name="Luo G."/>
        </authorList>
    </citation>
    <scope>NUCLEOTIDE SEQUENCE [LARGE SCALE GENOMIC DNA]</scope>
    <source>
        <strain evidence="5 8">AM32-6</strain>
        <strain evidence="4 7">TF01-20-2</strain>
    </source>
</reference>
<dbReference type="EMBL" id="NIHT01000060">
    <property type="protein sequence ID" value="PLT69084.1"/>
    <property type="molecule type" value="Genomic_DNA"/>
</dbReference>
<dbReference type="Proteomes" id="UP000235093">
    <property type="component" value="Unassembled WGS sequence"/>
</dbReference>
<keyword evidence="1" id="KW-0472">Membrane</keyword>
<evidence type="ECO:0000313" key="5">
    <source>
        <dbReference type="EMBL" id="RHD04359.1"/>
    </source>
</evidence>
<evidence type="ECO:0000313" key="7">
    <source>
        <dbReference type="Proteomes" id="UP000260808"/>
    </source>
</evidence>
<evidence type="ECO:0000313" key="8">
    <source>
        <dbReference type="Proteomes" id="UP000284472"/>
    </source>
</evidence>
<evidence type="ECO:0000259" key="2">
    <source>
        <dbReference type="Pfam" id="PF04892"/>
    </source>
</evidence>
<organism evidence="3 6">
    <name type="scientific">Mediterraneibacter gnavus</name>
    <name type="common">Ruminococcus gnavus</name>
    <dbReference type="NCBI Taxonomy" id="33038"/>
    <lineage>
        <taxon>Bacteria</taxon>
        <taxon>Bacillati</taxon>
        <taxon>Bacillota</taxon>
        <taxon>Clostridia</taxon>
        <taxon>Lachnospirales</taxon>
        <taxon>Lachnospiraceae</taxon>
        <taxon>Mediterraneibacter</taxon>
    </lineage>
</organism>
<feature type="transmembrane region" description="Helical" evidence="1">
    <location>
        <begin position="125"/>
        <end position="147"/>
    </location>
</feature>
<dbReference type="Proteomes" id="UP000260808">
    <property type="component" value="Unassembled WGS sequence"/>
</dbReference>
<keyword evidence="1" id="KW-0812">Transmembrane</keyword>
<proteinExistence type="predicted"/>
<dbReference type="Pfam" id="PF04892">
    <property type="entry name" value="VanZ"/>
    <property type="match status" value="1"/>
</dbReference>
<dbReference type="PANTHER" id="PTHR36834:SF1">
    <property type="entry name" value="INTEGRAL MEMBRANE PROTEIN"/>
    <property type="match status" value="1"/>
</dbReference>
<reference evidence="3 6" key="1">
    <citation type="journal article" date="2017" name="Genome Med.">
        <title>A novel Ruminococcus gnavus clade enriched in inflammatory bowel disease patients.</title>
        <authorList>
            <person name="Hall A.B."/>
            <person name="Yassour M."/>
            <person name="Sauk J."/>
            <person name="Garner A."/>
            <person name="Jiang X."/>
            <person name="Arthur T."/>
            <person name="Lagoudas G.K."/>
            <person name="Vatanen T."/>
            <person name="Fornelos N."/>
            <person name="Wilson R."/>
            <person name="Bertha M."/>
            <person name="Cohen M."/>
            <person name="Garber J."/>
            <person name="Khalili H."/>
            <person name="Gevers D."/>
            <person name="Ananthakrishnan A.N."/>
            <person name="Kugathasan S."/>
            <person name="Lander E.S."/>
            <person name="Blainey P."/>
            <person name="Vlamakis H."/>
            <person name="Xavier R.J."/>
            <person name="Huttenhower C."/>
        </authorList>
    </citation>
    <scope>NUCLEOTIDE SEQUENCE [LARGE SCALE GENOMIC DNA]</scope>
    <source>
        <strain evidence="3 6">RJX1125</strain>
    </source>
</reference>
<feature type="domain" description="VanZ-like" evidence="2">
    <location>
        <begin position="48"/>
        <end position="170"/>
    </location>
</feature>
<keyword evidence="1" id="KW-1133">Transmembrane helix</keyword>
<gene>
    <name evidence="3" type="ORF">CDL23_15845</name>
    <name evidence="5" type="ORF">DW812_12070</name>
    <name evidence="4" type="ORF">DXC31_19015</name>
</gene>
<dbReference type="InterPro" id="IPR006976">
    <property type="entry name" value="VanZ-like"/>
</dbReference>
<dbReference type="AlphaFoldDB" id="A0A2N5P1P9"/>
<sequence>MDIYQIWTTYNKKWSKYEILAFSVLLLLTVIVVAGCVCRKKINTMQAMAVVMMVIFLGIVFGSTVFTRTSTVRQYELVPFWSWKAIFKYKDWELLKENLLNCILLLPAGALLPIIANHKVKWCRALLFGVLVSAVIETSQLVFMRGLFEWDDMIHNGLGCMIGSMIINFFMKNKIRD</sequence>
<dbReference type="EMBL" id="QSSX01000150">
    <property type="protein sequence ID" value="RGM12658.1"/>
    <property type="molecule type" value="Genomic_DNA"/>
</dbReference>
<dbReference type="InterPro" id="IPR053150">
    <property type="entry name" value="Teicoplanin_resist-assoc"/>
</dbReference>
<protein>
    <submittedName>
        <fullName evidence="3">VanZ family protein</fullName>
    </submittedName>
</protein>
<feature type="transmembrane region" description="Helical" evidence="1">
    <location>
        <begin position="49"/>
        <end position="67"/>
    </location>
</feature>
<evidence type="ECO:0000313" key="6">
    <source>
        <dbReference type="Proteomes" id="UP000235093"/>
    </source>
</evidence>
<evidence type="ECO:0000256" key="1">
    <source>
        <dbReference type="SAM" id="Phobius"/>
    </source>
</evidence>
<evidence type="ECO:0000313" key="3">
    <source>
        <dbReference type="EMBL" id="PLT69084.1"/>
    </source>
</evidence>
<name>A0A2N5P1P9_MEDGN</name>
<evidence type="ECO:0000313" key="4">
    <source>
        <dbReference type="EMBL" id="RGM12658.1"/>
    </source>
</evidence>
<feature type="transmembrane region" description="Helical" evidence="1">
    <location>
        <begin position="19"/>
        <end position="37"/>
    </location>
</feature>
<accession>A0A2N5P1P9</accession>
<comment type="caution">
    <text evidence="3">The sequence shown here is derived from an EMBL/GenBank/DDBJ whole genome shotgun (WGS) entry which is preliminary data.</text>
</comment>
<dbReference type="PANTHER" id="PTHR36834">
    <property type="entry name" value="MEMBRANE PROTEIN-RELATED"/>
    <property type="match status" value="1"/>
</dbReference>
<dbReference type="Proteomes" id="UP000284472">
    <property type="component" value="Unassembled WGS sequence"/>
</dbReference>